<keyword evidence="2" id="KW-0934">Plastid</keyword>
<gene>
    <name evidence="2" type="primary">orf07</name>
</gene>
<reference evidence="2" key="1">
    <citation type="submission" date="2014-03" db="EMBL/GenBank/DDBJ databases">
        <title>Metagenomic reconstruction of the complete chloroplast and mitochondrial genomes of a novel unicellular red alga from the Cyanidiaceae family.</title>
        <authorList>
            <person name="Servin-Garciduenas L.E."/>
            <person name="Martinez-Romero E."/>
        </authorList>
    </citation>
    <scope>NUCLEOTIDE SEQUENCE</scope>
    <source>
        <strain evidence="2">MX-AZ01</strain>
    </source>
</reference>
<keyword evidence="1" id="KW-0732">Signal</keyword>
<dbReference type="EMBL" id="KJ569775">
    <property type="protein sequence ID" value="AIA61185.1"/>
    <property type="molecule type" value="Genomic_DNA"/>
</dbReference>
<evidence type="ECO:0000256" key="1">
    <source>
        <dbReference type="SAM" id="SignalP"/>
    </source>
</evidence>
<feature type="chain" id="PRO_5001585657" evidence="1">
    <location>
        <begin position="21"/>
        <end position="47"/>
    </location>
</feature>
<name>A0A060A8T6_9RHOD</name>
<evidence type="ECO:0000313" key="2">
    <source>
        <dbReference type="EMBL" id="AIA61185.1"/>
    </source>
</evidence>
<dbReference type="AlphaFoldDB" id="A0A060A8T6"/>
<proteinExistence type="predicted"/>
<keyword evidence="2" id="KW-0150">Chloroplast</keyword>
<geneLocation type="chloroplast" evidence="2"/>
<feature type="signal peptide" evidence="1">
    <location>
        <begin position="1"/>
        <end position="20"/>
    </location>
</feature>
<protein>
    <submittedName>
        <fullName evidence="2">Uncharacterized protein</fullName>
    </submittedName>
</protein>
<accession>A0A060A8T6</accession>
<sequence length="47" mass="5253">MLMVCAVGLILSILLAPVKTKKDAYQIENQIWPVLIFATLMVCLFAE</sequence>
<organism evidence="2">
    <name type="scientific">Cyanidiaceae sp. MX-AZ01</name>
    <dbReference type="NCBI Taxonomy" id="1503164"/>
    <lineage>
        <taxon>Eukaryota</taxon>
        <taxon>Rhodophyta</taxon>
        <taxon>Bangiophyceae</taxon>
        <taxon>Cyanidiales</taxon>
        <taxon>Cyanidiaceae</taxon>
    </lineage>
</organism>